<name>A0A7X2MIE2_ENTAG</name>
<evidence type="ECO:0000256" key="1">
    <source>
        <dbReference type="SAM" id="MobiDB-lite"/>
    </source>
</evidence>
<evidence type="ECO:0000313" key="3">
    <source>
        <dbReference type="Proteomes" id="UP000461948"/>
    </source>
</evidence>
<comment type="caution">
    <text evidence="2">The sequence shown here is derived from an EMBL/GenBank/DDBJ whole genome shotgun (WGS) entry which is preliminary data.</text>
</comment>
<accession>A0A7X2MIE2</accession>
<feature type="region of interest" description="Disordered" evidence="1">
    <location>
        <begin position="89"/>
        <end position="110"/>
    </location>
</feature>
<sequence length="130" mass="14804">MNANDEKWLGVLRKMVSGHSTQAYSIWERLSEHQRGIILHAAGLKARHCRYSWSQFTDQELHQIKRGLQRLKCMVEMFKGLGPLAFQQEKKPSPSALSAARSVPTVPGTPVHELIKARQQLRKPADNRAH</sequence>
<protein>
    <submittedName>
        <fullName evidence="2">Uncharacterized protein</fullName>
    </submittedName>
</protein>
<dbReference type="AlphaFoldDB" id="A0A7X2MIE2"/>
<gene>
    <name evidence="2" type="ORF">GKC49_00900</name>
</gene>
<proteinExistence type="predicted"/>
<dbReference type="EMBL" id="WKLC01000011">
    <property type="protein sequence ID" value="MSE13760.1"/>
    <property type="molecule type" value="Genomic_DNA"/>
</dbReference>
<evidence type="ECO:0000313" key="2">
    <source>
        <dbReference type="EMBL" id="MSE13760.1"/>
    </source>
</evidence>
<dbReference type="Proteomes" id="UP000461948">
    <property type="component" value="Unassembled WGS sequence"/>
</dbReference>
<reference evidence="2 3" key="1">
    <citation type="submission" date="2019-11" db="EMBL/GenBank/DDBJ databases">
        <title>Draft Genome Sequence of Plant Growth-Promoting Rhizosphere-Associated Bacteria.</title>
        <authorList>
            <person name="Vasilyev I.Y."/>
            <person name="Radchenko V."/>
            <person name="Ilnitskaya E.V."/>
        </authorList>
    </citation>
    <scope>NUCLEOTIDE SEQUENCE [LARGE SCALE GENOMIC DNA]</scope>
    <source>
        <strain evidence="2 3">VRA_MhP_f</strain>
    </source>
</reference>
<organism evidence="2 3">
    <name type="scientific">Enterobacter agglomerans</name>
    <name type="common">Erwinia herbicola</name>
    <name type="synonym">Pantoea agglomerans</name>
    <dbReference type="NCBI Taxonomy" id="549"/>
    <lineage>
        <taxon>Bacteria</taxon>
        <taxon>Pseudomonadati</taxon>
        <taxon>Pseudomonadota</taxon>
        <taxon>Gammaproteobacteria</taxon>
        <taxon>Enterobacterales</taxon>
        <taxon>Erwiniaceae</taxon>
        <taxon>Pantoea</taxon>
        <taxon>Pantoea agglomerans group</taxon>
    </lineage>
</organism>